<evidence type="ECO:0000313" key="3">
    <source>
        <dbReference type="Proteomes" id="UP000886998"/>
    </source>
</evidence>
<sequence>MKSIAALLVLFCFIAAVSCQAGGIQCSPPKCDAPCYLNYKTKPCPSCDCSGNGDRNHNSYSNNNNYGNYGVPPMIQCDPPKCDAPCTLNYSTKPCPSCDCSRNRGSNNNAYSNNNHYGSNYGVPPMIQCDPPKCDAPCTLNYSTKPCPSCDCSRNRGSNNNAYSNNNHYGSNYGVPPMIQCDLPNVMHHVLLIIPQSHVQVVTAVEIECDPPKCDAPCTLNYSTKPCPSCDCSRNGGRNNNAYYSNNNGYGYNYNIPQVQCSPPKCDAPCTLNYSTKPCPSCDCRAVNYAG</sequence>
<name>A0A8X6MLP9_9ARAC</name>
<dbReference type="EMBL" id="BMAV01028092">
    <property type="protein sequence ID" value="GFS64987.1"/>
    <property type="molecule type" value="Genomic_DNA"/>
</dbReference>
<keyword evidence="1" id="KW-0732">Signal</keyword>
<evidence type="ECO:0000256" key="1">
    <source>
        <dbReference type="SAM" id="SignalP"/>
    </source>
</evidence>
<accession>A0A8X6MLP9</accession>
<dbReference type="Proteomes" id="UP000886998">
    <property type="component" value="Unassembled WGS sequence"/>
</dbReference>
<gene>
    <name evidence="2" type="ORF">TNIN_487341</name>
</gene>
<keyword evidence="3" id="KW-1185">Reference proteome</keyword>
<proteinExistence type="predicted"/>
<organism evidence="2 3">
    <name type="scientific">Trichonephila inaurata madagascariensis</name>
    <dbReference type="NCBI Taxonomy" id="2747483"/>
    <lineage>
        <taxon>Eukaryota</taxon>
        <taxon>Metazoa</taxon>
        <taxon>Ecdysozoa</taxon>
        <taxon>Arthropoda</taxon>
        <taxon>Chelicerata</taxon>
        <taxon>Arachnida</taxon>
        <taxon>Araneae</taxon>
        <taxon>Araneomorphae</taxon>
        <taxon>Entelegynae</taxon>
        <taxon>Araneoidea</taxon>
        <taxon>Nephilidae</taxon>
        <taxon>Trichonephila</taxon>
        <taxon>Trichonephila inaurata</taxon>
    </lineage>
</organism>
<protein>
    <submittedName>
        <fullName evidence="2">Uncharacterized protein</fullName>
    </submittedName>
</protein>
<feature type="chain" id="PRO_5036472669" evidence="1">
    <location>
        <begin position="20"/>
        <end position="291"/>
    </location>
</feature>
<evidence type="ECO:0000313" key="2">
    <source>
        <dbReference type="EMBL" id="GFS64987.1"/>
    </source>
</evidence>
<dbReference type="OrthoDB" id="6436665at2759"/>
<dbReference type="PROSITE" id="PS51257">
    <property type="entry name" value="PROKAR_LIPOPROTEIN"/>
    <property type="match status" value="1"/>
</dbReference>
<dbReference type="AlphaFoldDB" id="A0A8X6MLP9"/>
<reference evidence="2" key="1">
    <citation type="submission" date="2020-08" db="EMBL/GenBank/DDBJ databases">
        <title>Multicomponent nature underlies the extraordinary mechanical properties of spider dragline silk.</title>
        <authorList>
            <person name="Kono N."/>
            <person name="Nakamura H."/>
            <person name="Mori M."/>
            <person name="Yoshida Y."/>
            <person name="Ohtoshi R."/>
            <person name="Malay A.D."/>
            <person name="Moran D.A.P."/>
            <person name="Tomita M."/>
            <person name="Numata K."/>
            <person name="Arakawa K."/>
        </authorList>
    </citation>
    <scope>NUCLEOTIDE SEQUENCE</scope>
</reference>
<feature type="signal peptide" evidence="1">
    <location>
        <begin position="1"/>
        <end position="19"/>
    </location>
</feature>
<comment type="caution">
    <text evidence="2">The sequence shown here is derived from an EMBL/GenBank/DDBJ whole genome shotgun (WGS) entry which is preliminary data.</text>
</comment>